<dbReference type="OrthoDB" id="5198189at2"/>
<reference evidence="3" key="1">
    <citation type="submission" date="2019-01" db="EMBL/GenBank/DDBJ databases">
        <title>Draft genomes of a novel of Sporanaerobacter strains.</title>
        <authorList>
            <person name="Ma S."/>
        </authorList>
    </citation>
    <scope>NUCLEOTIDE SEQUENCE [LARGE SCALE GENOMIC DNA]</scope>
    <source>
        <strain evidence="3">NJN-17</strain>
    </source>
</reference>
<feature type="transmembrane region" description="Helical" evidence="1">
    <location>
        <begin position="7"/>
        <end position="24"/>
    </location>
</feature>
<evidence type="ECO:0000256" key="1">
    <source>
        <dbReference type="SAM" id="Phobius"/>
    </source>
</evidence>
<dbReference type="AlphaFoldDB" id="A0A410QHR9"/>
<feature type="transmembrane region" description="Helical" evidence="1">
    <location>
        <begin position="184"/>
        <end position="209"/>
    </location>
</feature>
<name>A0A410QHR9_9FIRM</name>
<keyword evidence="1" id="KW-0472">Membrane</keyword>
<dbReference type="EMBL" id="CP035282">
    <property type="protein sequence ID" value="QAT63502.1"/>
    <property type="molecule type" value="Genomic_DNA"/>
</dbReference>
<organism evidence="2 3">
    <name type="scientific">Acidilutibacter cellobiosedens</name>
    <dbReference type="NCBI Taxonomy" id="2507161"/>
    <lineage>
        <taxon>Bacteria</taxon>
        <taxon>Bacillati</taxon>
        <taxon>Bacillota</taxon>
        <taxon>Tissierellia</taxon>
        <taxon>Tissierellales</taxon>
        <taxon>Acidilutibacteraceae</taxon>
        <taxon>Acidilutibacter</taxon>
    </lineage>
</organism>
<proteinExistence type="predicted"/>
<keyword evidence="1" id="KW-1133">Transmembrane helix</keyword>
<feature type="transmembrane region" description="Helical" evidence="1">
    <location>
        <begin position="30"/>
        <end position="47"/>
    </location>
</feature>
<gene>
    <name evidence="2" type="ORF">EQM13_16655</name>
</gene>
<dbReference type="Pfam" id="PF07155">
    <property type="entry name" value="ECF-ribofla_trS"/>
    <property type="match status" value="1"/>
</dbReference>
<dbReference type="GO" id="GO:0022857">
    <property type="term" value="F:transmembrane transporter activity"/>
    <property type="evidence" value="ECO:0007669"/>
    <property type="project" value="InterPro"/>
</dbReference>
<feature type="transmembrane region" description="Helical" evidence="1">
    <location>
        <begin position="59"/>
        <end position="79"/>
    </location>
</feature>
<keyword evidence="3" id="KW-1185">Reference proteome</keyword>
<dbReference type="Gene3D" id="1.10.1760.20">
    <property type="match status" value="1"/>
</dbReference>
<keyword evidence="1" id="KW-0812">Transmembrane</keyword>
<dbReference type="KEGG" id="spoa:EQM13_16655"/>
<evidence type="ECO:0000313" key="2">
    <source>
        <dbReference type="EMBL" id="QAT63502.1"/>
    </source>
</evidence>
<sequence>MINSKKYIILILLGSILILIFSVLWTDKHYMIFSILIIFLSLVPFFLKFERKELKAENTVLIAILASAAVLGRVPFAAIPSVQATSFVIIMTALSFGEEAGFMVGALGAFVSNMFMGQGPWTIWQMFCWGMMGVSAGILRNTKFMKNIIGQSIFGFIWGFLFGWIMNIWYVLYFGADSFSFQVFLVSCITSFKVDLNHAVSNVVFILMFSKSWKKIFDRVKIKYDL</sequence>
<feature type="transmembrane region" description="Helical" evidence="1">
    <location>
        <begin position="121"/>
        <end position="141"/>
    </location>
</feature>
<feature type="transmembrane region" description="Helical" evidence="1">
    <location>
        <begin position="153"/>
        <end position="172"/>
    </location>
</feature>
<dbReference type="InterPro" id="IPR009825">
    <property type="entry name" value="ECF_substrate-spec-like"/>
</dbReference>
<dbReference type="Proteomes" id="UP000287969">
    <property type="component" value="Chromosome"/>
</dbReference>
<dbReference type="RefSeq" id="WP_114218680.1">
    <property type="nucleotide sequence ID" value="NZ_CP035282.1"/>
</dbReference>
<protein>
    <submittedName>
        <fullName evidence="2">ECF transporter S component</fullName>
    </submittedName>
</protein>
<accession>A0A410QHR9</accession>
<evidence type="ECO:0000313" key="3">
    <source>
        <dbReference type="Proteomes" id="UP000287969"/>
    </source>
</evidence>